<dbReference type="SUPFAM" id="SSF46689">
    <property type="entry name" value="Homeodomain-like"/>
    <property type="match status" value="1"/>
</dbReference>
<dbReference type="PANTHER" id="PTHR46068:SF1">
    <property type="entry name" value="TRANSPOSASE IS30-LIKE HTH DOMAIN-CONTAINING PROTEIN"/>
    <property type="match status" value="1"/>
</dbReference>
<sequence>MVRPSIHRSSIIALYGRGVKAQAISQRLGIHRSVVYKTIKWYKTLGTENDRPRPGRPRTVATKSNIKKVRDKVRRNPARSVRRFSKEMGISRSSMMRIVKDYLKLKAYKRNKCHFLTEDAKKKRKDRCQKLLRRIQGGLHRLIVFTDEKVFTVEQAFNKQNDRVYARSQPNCPVERRSHPKSVMVFAGITADGKTPLIFVPQGIKINSSNYLAILKEEFYRWAQKHSGSRHFVFQQDGAPSHKAAVVQDWCRQNFPGFISFGEWPPNSPDLNPMDYSVWSVLEAKSCSKPHQTVESLKQDLQKAWDELSSDYLRATVDAFPEGLKSCIAANGGTFEK</sequence>
<name>A0A016WKB6_9BILA</name>
<dbReference type="InterPro" id="IPR036388">
    <property type="entry name" value="WH-like_DNA-bd_sf"/>
</dbReference>
<evidence type="ECO:0000256" key="1">
    <source>
        <dbReference type="ARBA" id="ARBA00004123"/>
    </source>
</evidence>
<dbReference type="Pfam" id="PF13358">
    <property type="entry name" value="DDE_3"/>
    <property type="match status" value="1"/>
</dbReference>
<accession>A0A016WKB6</accession>
<dbReference type="InterPro" id="IPR047655">
    <property type="entry name" value="Transpos_IS630-like"/>
</dbReference>
<organism evidence="3 4">
    <name type="scientific">Ancylostoma ceylanicum</name>
    <dbReference type="NCBI Taxonomy" id="53326"/>
    <lineage>
        <taxon>Eukaryota</taxon>
        <taxon>Metazoa</taxon>
        <taxon>Ecdysozoa</taxon>
        <taxon>Nematoda</taxon>
        <taxon>Chromadorea</taxon>
        <taxon>Rhabditida</taxon>
        <taxon>Rhabditina</taxon>
        <taxon>Rhabditomorpha</taxon>
        <taxon>Strongyloidea</taxon>
        <taxon>Ancylostomatidae</taxon>
        <taxon>Ancylostomatinae</taxon>
        <taxon>Ancylostoma</taxon>
    </lineage>
</organism>
<comment type="subcellular location">
    <subcellularLocation>
        <location evidence="1">Nucleus</location>
    </subcellularLocation>
</comment>
<dbReference type="InterPro" id="IPR038717">
    <property type="entry name" value="Tc1-like_DDE_dom"/>
</dbReference>
<keyword evidence="4" id="KW-1185">Reference proteome</keyword>
<dbReference type="NCBIfam" id="NF033545">
    <property type="entry name" value="transpos_IS630"/>
    <property type="match status" value="1"/>
</dbReference>
<protein>
    <recommendedName>
        <fullName evidence="2">Tc1-like transposase DDE domain-containing protein</fullName>
    </recommendedName>
</protein>
<dbReference type="OrthoDB" id="5820972at2759"/>
<dbReference type="PANTHER" id="PTHR46068">
    <property type="entry name" value="PROTEIN CBG27172"/>
    <property type="match status" value="1"/>
</dbReference>
<proteinExistence type="predicted"/>
<feature type="domain" description="Tc1-like transposase DDE" evidence="2">
    <location>
        <begin position="143"/>
        <end position="298"/>
    </location>
</feature>
<dbReference type="GO" id="GO:0003676">
    <property type="term" value="F:nucleic acid binding"/>
    <property type="evidence" value="ECO:0007669"/>
    <property type="project" value="InterPro"/>
</dbReference>
<evidence type="ECO:0000313" key="3">
    <source>
        <dbReference type="EMBL" id="EYC39473.1"/>
    </source>
</evidence>
<dbReference type="InterPro" id="IPR036397">
    <property type="entry name" value="RNaseH_sf"/>
</dbReference>
<dbReference type="Gene3D" id="3.30.420.10">
    <property type="entry name" value="Ribonuclease H-like superfamily/Ribonuclease H"/>
    <property type="match status" value="1"/>
</dbReference>
<dbReference type="InterPro" id="IPR009057">
    <property type="entry name" value="Homeodomain-like_sf"/>
</dbReference>
<dbReference type="AlphaFoldDB" id="A0A016WKB6"/>
<dbReference type="GO" id="GO:0005634">
    <property type="term" value="C:nucleus"/>
    <property type="evidence" value="ECO:0007669"/>
    <property type="project" value="UniProtKB-SubCell"/>
</dbReference>
<dbReference type="EMBL" id="JARK01000255">
    <property type="protein sequence ID" value="EYC39473.1"/>
    <property type="molecule type" value="Genomic_DNA"/>
</dbReference>
<dbReference type="STRING" id="53326.A0A016WKB6"/>
<gene>
    <name evidence="3" type="primary">Acey_s0655.g1201</name>
    <name evidence="3" type="ORF">Y032_0655g1201</name>
</gene>
<evidence type="ECO:0000259" key="2">
    <source>
        <dbReference type="Pfam" id="PF13358"/>
    </source>
</evidence>
<reference evidence="4" key="1">
    <citation type="journal article" date="2015" name="Nat. Genet.">
        <title>The genome and transcriptome of the zoonotic hookworm Ancylostoma ceylanicum identify infection-specific gene families.</title>
        <authorList>
            <person name="Schwarz E.M."/>
            <person name="Hu Y."/>
            <person name="Antoshechkin I."/>
            <person name="Miller M.M."/>
            <person name="Sternberg P.W."/>
            <person name="Aroian R.V."/>
        </authorList>
    </citation>
    <scope>NUCLEOTIDE SEQUENCE</scope>
    <source>
        <strain evidence="4">HY135</strain>
    </source>
</reference>
<dbReference type="Proteomes" id="UP000024635">
    <property type="component" value="Unassembled WGS sequence"/>
</dbReference>
<dbReference type="Gene3D" id="1.10.10.10">
    <property type="entry name" value="Winged helix-like DNA-binding domain superfamily/Winged helix DNA-binding domain"/>
    <property type="match status" value="1"/>
</dbReference>
<dbReference type="Pfam" id="PF13551">
    <property type="entry name" value="HTH_29"/>
    <property type="match status" value="1"/>
</dbReference>
<comment type="caution">
    <text evidence="3">The sequence shown here is derived from an EMBL/GenBank/DDBJ whole genome shotgun (WGS) entry which is preliminary data.</text>
</comment>
<evidence type="ECO:0000313" key="4">
    <source>
        <dbReference type="Proteomes" id="UP000024635"/>
    </source>
</evidence>